<gene>
    <name evidence="3" type="ORF">DWX93_11755</name>
</gene>
<dbReference type="EMBL" id="QRVL01000010">
    <property type="protein sequence ID" value="RGS38894.1"/>
    <property type="molecule type" value="Genomic_DNA"/>
</dbReference>
<keyword evidence="1 3" id="KW-0378">Hydrolase</keyword>
<evidence type="ECO:0000259" key="2">
    <source>
        <dbReference type="Pfam" id="PF12146"/>
    </source>
</evidence>
<name>A0A395VA98_9FIRM</name>
<dbReference type="SUPFAM" id="SSF53474">
    <property type="entry name" value="alpha/beta-Hydrolases"/>
    <property type="match status" value="1"/>
</dbReference>
<proteinExistence type="predicted"/>
<evidence type="ECO:0000313" key="3">
    <source>
        <dbReference type="EMBL" id="RGS38894.1"/>
    </source>
</evidence>
<sequence>MTKQVEITNRSGHVLRGIVNIPDEGSRFPAIINVHGFTGNKSGYKNIYTHTARFLAENGFVSVRFDLYGNGESDGEFEDMTFTGILHDIEDIINWTKQQDFANPDKIILSGQSMGGYAAATAAPIVNPHALILMCPGAGMWFGCKDRAEAMEAQGITKADIEGLCFPTSFNHDLYQYEPFSSAAGYTGAVLLIRGTADDLVDDATCHRYEALYNGKCSYKTIEGANHNFASGSARAELDRLILEFLTPLK</sequence>
<dbReference type="Gene3D" id="3.40.50.1820">
    <property type="entry name" value="alpha/beta hydrolase"/>
    <property type="match status" value="1"/>
</dbReference>
<protein>
    <submittedName>
        <fullName evidence="3">Alpha/beta fold hydrolase</fullName>
    </submittedName>
</protein>
<reference evidence="3 4" key="1">
    <citation type="submission" date="2018-08" db="EMBL/GenBank/DDBJ databases">
        <title>A genome reference for cultivated species of the human gut microbiota.</title>
        <authorList>
            <person name="Zou Y."/>
            <person name="Xue W."/>
            <person name="Luo G."/>
        </authorList>
    </citation>
    <scope>NUCLEOTIDE SEQUENCE [LARGE SCALE GENOMIC DNA]</scope>
    <source>
        <strain evidence="3 4">AF22-12AC</strain>
    </source>
</reference>
<dbReference type="RefSeq" id="WP_118097780.1">
    <property type="nucleotide sequence ID" value="NZ_DAWDXU010000043.1"/>
</dbReference>
<dbReference type="AlphaFoldDB" id="A0A395VA98"/>
<comment type="caution">
    <text evidence="3">The sequence shown here is derived from an EMBL/GenBank/DDBJ whole genome shotgun (WGS) entry which is preliminary data.</text>
</comment>
<dbReference type="InterPro" id="IPR022742">
    <property type="entry name" value="Hydrolase_4"/>
</dbReference>
<evidence type="ECO:0000313" key="4">
    <source>
        <dbReference type="Proteomes" id="UP000266172"/>
    </source>
</evidence>
<accession>A0A395VA98</accession>
<dbReference type="PANTHER" id="PTHR22946:SF9">
    <property type="entry name" value="POLYKETIDE TRANSFERASE AF380"/>
    <property type="match status" value="1"/>
</dbReference>
<feature type="domain" description="Serine aminopeptidase S33" evidence="2">
    <location>
        <begin position="31"/>
        <end position="139"/>
    </location>
</feature>
<dbReference type="InterPro" id="IPR050261">
    <property type="entry name" value="FrsA_esterase"/>
</dbReference>
<organism evidence="3 4">
    <name type="scientific">Roseburia hominis</name>
    <dbReference type="NCBI Taxonomy" id="301301"/>
    <lineage>
        <taxon>Bacteria</taxon>
        <taxon>Bacillati</taxon>
        <taxon>Bacillota</taxon>
        <taxon>Clostridia</taxon>
        <taxon>Lachnospirales</taxon>
        <taxon>Lachnospiraceae</taxon>
        <taxon>Roseburia</taxon>
    </lineage>
</organism>
<dbReference type="Pfam" id="PF12146">
    <property type="entry name" value="Hydrolase_4"/>
    <property type="match status" value="1"/>
</dbReference>
<evidence type="ECO:0000256" key="1">
    <source>
        <dbReference type="ARBA" id="ARBA00022801"/>
    </source>
</evidence>
<dbReference type="PANTHER" id="PTHR22946">
    <property type="entry name" value="DIENELACTONE HYDROLASE DOMAIN-CONTAINING PROTEIN-RELATED"/>
    <property type="match status" value="1"/>
</dbReference>
<dbReference type="InterPro" id="IPR029058">
    <property type="entry name" value="AB_hydrolase_fold"/>
</dbReference>
<dbReference type="Proteomes" id="UP000266172">
    <property type="component" value="Unassembled WGS sequence"/>
</dbReference>
<dbReference type="GO" id="GO:0052689">
    <property type="term" value="F:carboxylic ester hydrolase activity"/>
    <property type="evidence" value="ECO:0007669"/>
    <property type="project" value="UniProtKB-ARBA"/>
</dbReference>